<reference evidence="1 2" key="1">
    <citation type="submission" date="2020-09" db="EMBL/GenBank/DDBJ databases">
        <title>Roseomonas.</title>
        <authorList>
            <person name="Zhu W."/>
        </authorList>
    </citation>
    <scope>NUCLEOTIDE SEQUENCE [LARGE SCALE GENOMIC DNA]</scope>
    <source>
        <strain evidence="1 2">1311</strain>
    </source>
</reference>
<organism evidence="1 2">
    <name type="scientific">Roseomonas marmotae</name>
    <dbReference type="NCBI Taxonomy" id="2768161"/>
    <lineage>
        <taxon>Bacteria</taxon>
        <taxon>Pseudomonadati</taxon>
        <taxon>Pseudomonadota</taxon>
        <taxon>Alphaproteobacteria</taxon>
        <taxon>Acetobacterales</taxon>
        <taxon>Roseomonadaceae</taxon>
        <taxon>Roseomonas</taxon>
    </lineage>
</organism>
<evidence type="ECO:0000313" key="1">
    <source>
        <dbReference type="EMBL" id="MBO1076667.1"/>
    </source>
</evidence>
<dbReference type="Proteomes" id="UP001518990">
    <property type="component" value="Unassembled WGS sequence"/>
</dbReference>
<proteinExistence type="predicted"/>
<dbReference type="Gene3D" id="1.10.600.10">
    <property type="entry name" value="Farnesyl Diphosphate Synthase"/>
    <property type="match status" value="1"/>
</dbReference>
<feature type="non-terminal residue" evidence="1">
    <location>
        <position position="61"/>
    </location>
</feature>
<sequence length="61" mass="6552">MTAPLAEALREAAAELEEVLETLLPPEEGPEARLAAAMRYATLGGGKRLRGFLVLESARPF</sequence>
<dbReference type="SUPFAM" id="SSF48576">
    <property type="entry name" value="Terpenoid synthases"/>
    <property type="match status" value="1"/>
</dbReference>
<gene>
    <name evidence="1" type="ORF">IAI60_18795</name>
</gene>
<keyword evidence="2" id="KW-1185">Reference proteome</keyword>
<evidence type="ECO:0000313" key="2">
    <source>
        <dbReference type="Proteomes" id="UP001518990"/>
    </source>
</evidence>
<dbReference type="InterPro" id="IPR008949">
    <property type="entry name" value="Isoprenoid_synthase_dom_sf"/>
</dbReference>
<accession>A0ABS3KI32</accession>
<comment type="caution">
    <text evidence="1">The sequence shown here is derived from an EMBL/GenBank/DDBJ whole genome shotgun (WGS) entry which is preliminary data.</text>
</comment>
<dbReference type="EMBL" id="JACTNF010000026">
    <property type="protein sequence ID" value="MBO1076667.1"/>
    <property type="molecule type" value="Genomic_DNA"/>
</dbReference>
<name>A0ABS3KI32_9PROT</name>
<protein>
    <submittedName>
        <fullName evidence="1">Polyprenyl synthetase family protein</fullName>
    </submittedName>
</protein>